<dbReference type="RefSeq" id="WP_179911114.1">
    <property type="nucleotide sequence ID" value="NZ_CP058910.1"/>
</dbReference>
<proteinExistence type="predicted"/>
<organism evidence="1 2">
    <name type="scientific">Halosimplex rubrum</name>
    <dbReference type="NCBI Taxonomy" id="869889"/>
    <lineage>
        <taxon>Archaea</taxon>
        <taxon>Methanobacteriati</taxon>
        <taxon>Methanobacteriota</taxon>
        <taxon>Stenosarchaea group</taxon>
        <taxon>Halobacteria</taxon>
        <taxon>Halobacteriales</taxon>
        <taxon>Haloarculaceae</taxon>
        <taxon>Halosimplex</taxon>
    </lineage>
</organism>
<accession>A0A7D5P496</accession>
<evidence type="ECO:0000313" key="2">
    <source>
        <dbReference type="Proteomes" id="UP000509667"/>
    </source>
</evidence>
<gene>
    <name evidence="1" type="ORF">HZS55_07705</name>
</gene>
<dbReference type="Proteomes" id="UP000509667">
    <property type="component" value="Chromosome"/>
</dbReference>
<name>A0A7D5P496_9EURY</name>
<keyword evidence="2" id="KW-1185">Reference proteome</keyword>
<dbReference type="EMBL" id="CP058910">
    <property type="protein sequence ID" value="QLH77185.1"/>
    <property type="molecule type" value="Genomic_DNA"/>
</dbReference>
<dbReference type="AlphaFoldDB" id="A0A7D5P496"/>
<sequence>MTEDSDLYTPAQYVEHLHGHGHRDPVADPHAGTVQDPQLSRYLSVMRMHYDPREADEPAEMPGQARDLQEWRDITGIEATDAGRHAIEEGDMQTLKLQTGDQGQQADISGMKAIQKLDEIIEDPAPVIVILGDMGTGKTDLGGLIGQRAKHLLGIEKVASNIPTLRETDQWTDQEGEPRDGFVPGFRSFEEWVEQDGDPLDQQQSPKMFIGDEFSSGGDGTGRSGYFMRTKMGPLVFKIRKYNGILIYIAHDPSSIHPLLWRVGYIIQKQSKKQAVVADRIKSGEVRDELFRIDGIPQTDWRYDTKDPATWSWTGAEDEENPEPGEVAYDVAVWTVRACKEDGLSHRETAKYVPFGKSWVGNRAPEIADGEHDGALDRVEGIIA</sequence>
<dbReference type="GeneID" id="56077738"/>
<dbReference type="OrthoDB" id="321312at2157"/>
<evidence type="ECO:0000313" key="1">
    <source>
        <dbReference type="EMBL" id="QLH77185.1"/>
    </source>
</evidence>
<reference evidence="1 2" key="1">
    <citation type="submission" date="2020-07" db="EMBL/GenBank/DDBJ databases">
        <title>Halosimplex pelagicum sp. nov. and Halosimplex rubrum sp. nov., isolated from salted brown alga Laminaria, and emended description of the genus Halosimplex.</title>
        <authorList>
            <person name="Cui H."/>
        </authorList>
    </citation>
    <scope>NUCLEOTIDE SEQUENCE [LARGE SCALE GENOMIC DNA]</scope>
    <source>
        <strain evidence="1 2">R27</strain>
    </source>
</reference>
<dbReference type="KEGG" id="hrr:HZS55_07705"/>
<protein>
    <submittedName>
        <fullName evidence="1">Uncharacterized protein</fullName>
    </submittedName>
</protein>